<keyword evidence="3" id="KW-1185">Reference proteome</keyword>
<name>A0ABN8SGE8_9CNID</name>
<comment type="caution">
    <text evidence="2">The sequence shown here is derived from an EMBL/GenBank/DDBJ whole genome shotgun (WGS) entry which is preliminary data.</text>
</comment>
<feature type="compositionally biased region" description="Acidic residues" evidence="1">
    <location>
        <begin position="8"/>
        <end position="21"/>
    </location>
</feature>
<proteinExistence type="predicted"/>
<feature type="compositionally biased region" description="Acidic residues" evidence="1">
    <location>
        <begin position="99"/>
        <end position="123"/>
    </location>
</feature>
<evidence type="ECO:0000313" key="2">
    <source>
        <dbReference type="EMBL" id="CAH3189936.1"/>
    </source>
</evidence>
<protein>
    <submittedName>
        <fullName evidence="2">Uncharacterized protein</fullName>
    </submittedName>
</protein>
<gene>
    <name evidence="2" type="ORF">PEVE_00019909</name>
</gene>
<evidence type="ECO:0000256" key="1">
    <source>
        <dbReference type="SAM" id="MobiDB-lite"/>
    </source>
</evidence>
<evidence type="ECO:0000313" key="3">
    <source>
        <dbReference type="Proteomes" id="UP001159427"/>
    </source>
</evidence>
<feature type="region of interest" description="Disordered" evidence="1">
    <location>
        <begin position="91"/>
        <end position="167"/>
    </location>
</feature>
<feature type="compositionally biased region" description="Basic and acidic residues" evidence="1">
    <location>
        <begin position="22"/>
        <end position="37"/>
    </location>
</feature>
<accession>A0ABN8SGE8</accession>
<feature type="region of interest" description="Disordered" evidence="1">
    <location>
        <begin position="1"/>
        <end position="48"/>
    </location>
</feature>
<feature type="non-terminal residue" evidence="2">
    <location>
        <position position="184"/>
    </location>
</feature>
<dbReference type="Proteomes" id="UP001159427">
    <property type="component" value="Unassembled WGS sequence"/>
</dbReference>
<feature type="compositionally biased region" description="Acidic residues" evidence="1">
    <location>
        <begin position="132"/>
        <end position="148"/>
    </location>
</feature>
<dbReference type="EMBL" id="CALNXI010002680">
    <property type="protein sequence ID" value="CAH3189936.1"/>
    <property type="molecule type" value="Genomic_DNA"/>
</dbReference>
<sequence length="184" mass="20846">MKRKIDLVEEEHESEHEESESSGDKSKDEEPGIKDVLSHLSRAVSEKRASDLLHSMAASKDILFWTPSGQLLRNKRTIPVTNIAELVEYEKGYRNVENTFDDESNNEESSSDIENQEEEEEVASENGVETEGTQESDNDTENDSEETESSSPETTTTFHSKSPCEHCENSNVYSTLIMKYPKCF</sequence>
<organism evidence="2 3">
    <name type="scientific">Porites evermanni</name>
    <dbReference type="NCBI Taxonomy" id="104178"/>
    <lineage>
        <taxon>Eukaryota</taxon>
        <taxon>Metazoa</taxon>
        <taxon>Cnidaria</taxon>
        <taxon>Anthozoa</taxon>
        <taxon>Hexacorallia</taxon>
        <taxon>Scleractinia</taxon>
        <taxon>Fungiina</taxon>
        <taxon>Poritidae</taxon>
        <taxon>Porites</taxon>
    </lineage>
</organism>
<reference evidence="2 3" key="1">
    <citation type="submission" date="2022-05" db="EMBL/GenBank/DDBJ databases">
        <authorList>
            <consortium name="Genoscope - CEA"/>
            <person name="William W."/>
        </authorList>
    </citation>
    <scope>NUCLEOTIDE SEQUENCE [LARGE SCALE GENOMIC DNA]</scope>
</reference>